<protein>
    <submittedName>
        <fullName evidence="1">Uncharacterized protein</fullName>
    </submittedName>
</protein>
<name>A0A2T4BVY7_TRILO</name>
<dbReference type="AlphaFoldDB" id="A0A2T4BVY7"/>
<dbReference type="EMBL" id="KZ679138">
    <property type="protein sequence ID" value="PTB73470.1"/>
    <property type="molecule type" value="Genomic_DNA"/>
</dbReference>
<dbReference type="PROSITE" id="PS51257">
    <property type="entry name" value="PROKAR_LIPOPROTEIN"/>
    <property type="match status" value="1"/>
</dbReference>
<gene>
    <name evidence="1" type="ORF">M440DRAFT_132246</name>
</gene>
<keyword evidence="2" id="KW-1185">Reference proteome</keyword>
<evidence type="ECO:0000313" key="2">
    <source>
        <dbReference type="Proteomes" id="UP000240760"/>
    </source>
</evidence>
<reference evidence="1 2" key="1">
    <citation type="submission" date="2016-07" db="EMBL/GenBank/DDBJ databases">
        <title>Multiple horizontal gene transfer events from other fungi enriched the ability of initially mycotrophic Trichoderma (Ascomycota) to feed on dead plant biomass.</title>
        <authorList>
            <consortium name="DOE Joint Genome Institute"/>
            <person name="Aerts A."/>
            <person name="Atanasova L."/>
            <person name="Chenthamara K."/>
            <person name="Zhang J."/>
            <person name="Grujic M."/>
            <person name="Henrissat B."/>
            <person name="Kuo A."/>
            <person name="Salamov A."/>
            <person name="Lipzen A."/>
            <person name="Labutti K."/>
            <person name="Barry K."/>
            <person name="Miao Y."/>
            <person name="Rahimi M.J."/>
            <person name="Shen Q."/>
            <person name="Grigoriev I.V."/>
            <person name="Kubicek C.P."/>
            <person name="Druzhinina I.S."/>
        </authorList>
    </citation>
    <scope>NUCLEOTIDE SEQUENCE [LARGE SCALE GENOMIC DNA]</scope>
    <source>
        <strain evidence="1 2">ATCC 18648</strain>
    </source>
</reference>
<accession>A0A2T4BVY7</accession>
<dbReference type="Proteomes" id="UP000240760">
    <property type="component" value="Unassembled WGS sequence"/>
</dbReference>
<proteinExistence type="predicted"/>
<evidence type="ECO:0000313" key="1">
    <source>
        <dbReference type="EMBL" id="PTB73470.1"/>
    </source>
</evidence>
<organism evidence="1 2">
    <name type="scientific">Trichoderma longibrachiatum ATCC 18648</name>
    <dbReference type="NCBI Taxonomy" id="983965"/>
    <lineage>
        <taxon>Eukaryota</taxon>
        <taxon>Fungi</taxon>
        <taxon>Dikarya</taxon>
        <taxon>Ascomycota</taxon>
        <taxon>Pezizomycotina</taxon>
        <taxon>Sordariomycetes</taxon>
        <taxon>Hypocreomycetidae</taxon>
        <taxon>Hypocreales</taxon>
        <taxon>Hypocreaceae</taxon>
        <taxon>Trichoderma</taxon>
    </lineage>
</organism>
<sequence length="94" mass="10576">MEAPRSCQWWSIGMACLCLASDEDQLKLVRWTHDNRKVISSRCRADQGREQSIAAGTLGQGDQRSNCPFPQSMMREHGQLRVICQYAGLPPIQA</sequence>